<name>A0A347WHB9_9PROT</name>
<dbReference type="InterPro" id="IPR027417">
    <property type="entry name" value="P-loop_NTPase"/>
</dbReference>
<dbReference type="KEGG" id="ksc:CD178_03518"/>
<dbReference type="RefSeq" id="WP_254058061.1">
    <property type="nucleotide sequence ID" value="NZ_CP023040.1"/>
</dbReference>
<accession>A0A347WHB9</accession>
<dbReference type="Proteomes" id="UP000264120">
    <property type="component" value="Plasmid unnamed4"/>
</dbReference>
<geneLocation type="plasmid" evidence="1 2">
    <name>unnamed4</name>
</geneLocation>
<protein>
    <submittedName>
        <fullName evidence="1">Uncharacterized protein</fullName>
    </submittedName>
</protein>
<keyword evidence="2" id="KW-1185">Reference proteome</keyword>
<evidence type="ECO:0000313" key="2">
    <source>
        <dbReference type="Proteomes" id="UP000264120"/>
    </source>
</evidence>
<proteinExistence type="predicted"/>
<sequence length="594" mass="63218">MHYPFLVIDPRSGLQYRLTDTGLAELSLAPISAEWAPGRAIAEAPDPVWAESLANAPVETISAVTAALTDLVLATPDLKVPNVDHLPDSRAKRHLLALVALWQRLGNALPEGLAPISHVLALPHGSFLGSLPVVEGSLDPLAPAALQALFARLRDEFGTVPASAYTPRAAIGSRLHALQGGVSAQDIEAGVLDDSLAFYGLRDPAACADFAAAQARALIESGVSAREIAVLSGDDLRQIARAFSAQGVPLSGLPGQLPERDVIGETALHLALAKRPPTPAMVLASLALSPLMPWAAQTGRDLAESLMGGDFQGAILTGTPAHKELWDDIRASASSLPQLRFLLDRICERIGKGDQVRARLTVPPGEGTPDWEIILRGIQIAPPMVADPDRTLEGVSLWSAQESPWRPCRHLIVSDFTDGLYPTRPRANPLFLDSEIAAIHAGTGVHLRGRAEGLAQSLALLDQQLQAVSGSVTFLIPWRDLAGGRLQPSAGLSLVARALAGVEDASDLITDLSRQSPAEWPIAYHHLMPVPEPAELPEELAFPGHDLCPFVGAMTAPPNRNRPRGSRRCLSARSPGYWPRLGPRISLGRPKNST</sequence>
<dbReference type="SUPFAM" id="SSF52540">
    <property type="entry name" value="P-loop containing nucleoside triphosphate hydrolases"/>
    <property type="match status" value="1"/>
</dbReference>
<keyword evidence="1" id="KW-0614">Plasmid</keyword>
<gene>
    <name evidence="1" type="ORF">CD178_03518</name>
</gene>
<organism evidence="1 2">
    <name type="scientific">Komagataeibacter saccharivorans</name>
    <dbReference type="NCBI Taxonomy" id="265959"/>
    <lineage>
        <taxon>Bacteria</taxon>
        <taxon>Pseudomonadati</taxon>
        <taxon>Pseudomonadota</taxon>
        <taxon>Alphaproteobacteria</taxon>
        <taxon>Acetobacterales</taxon>
        <taxon>Acetobacteraceae</taxon>
        <taxon>Komagataeibacter</taxon>
    </lineage>
</organism>
<dbReference type="AlphaFoldDB" id="A0A347WHB9"/>
<reference evidence="1 2" key="1">
    <citation type="submission" date="2017-08" db="EMBL/GenBank/DDBJ databases">
        <title>Complete genome sequence of Gluconacetobacter saccharivorans CV1 isolated from Fermented Vinegar.</title>
        <authorList>
            <person name="Kim S.-Y."/>
        </authorList>
    </citation>
    <scope>NUCLEOTIDE SEQUENCE [LARGE SCALE GENOMIC DNA]</scope>
    <source>
        <strain evidence="1 2">CV1</strain>
        <plasmid evidence="1 2">unnamed4</plasmid>
    </source>
</reference>
<dbReference type="EMBL" id="CP023040">
    <property type="protein sequence ID" value="AXY24262.1"/>
    <property type="molecule type" value="Genomic_DNA"/>
</dbReference>
<evidence type="ECO:0000313" key="1">
    <source>
        <dbReference type="EMBL" id="AXY24262.1"/>
    </source>
</evidence>